<evidence type="ECO:0000259" key="1">
    <source>
        <dbReference type="PROSITE" id="PS51725"/>
    </source>
</evidence>
<reference evidence="2 3" key="1">
    <citation type="submission" date="2019-03" db="EMBL/GenBank/DDBJ databases">
        <title>Genomic Encyclopedia of Type Strains, Phase IV (KMG-IV): sequencing the most valuable type-strain genomes for metagenomic binning, comparative biology and taxonomic classification.</title>
        <authorList>
            <person name="Goeker M."/>
        </authorList>
    </citation>
    <scope>NUCLEOTIDE SEQUENCE [LARGE SCALE GENOMIC DNA]</scope>
    <source>
        <strain evidence="2 3">DSM 24591</strain>
    </source>
</reference>
<evidence type="ECO:0000313" key="3">
    <source>
        <dbReference type="Proteomes" id="UP000295525"/>
    </source>
</evidence>
<dbReference type="Gene3D" id="3.30.70.100">
    <property type="match status" value="1"/>
</dbReference>
<comment type="caution">
    <text evidence="2">The sequence shown here is derived from an EMBL/GenBank/DDBJ whole genome shotgun (WGS) entry which is preliminary data.</text>
</comment>
<dbReference type="SUPFAM" id="SSF54909">
    <property type="entry name" value="Dimeric alpha+beta barrel"/>
    <property type="match status" value="1"/>
</dbReference>
<feature type="domain" description="ABM" evidence="1">
    <location>
        <begin position="3"/>
        <end position="96"/>
    </location>
</feature>
<organism evidence="2 3">
    <name type="scientific">Paralcaligenes ureilyticus</name>
    <dbReference type="NCBI Taxonomy" id="627131"/>
    <lineage>
        <taxon>Bacteria</taxon>
        <taxon>Pseudomonadati</taxon>
        <taxon>Pseudomonadota</taxon>
        <taxon>Betaproteobacteria</taxon>
        <taxon>Burkholderiales</taxon>
        <taxon>Alcaligenaceae</taxon>
        <taxon>Paralcaligenes</taxon>
    </lineage>
</organism>
<keyword evidence="3" id="KW-1185">Reference proteome</keyword>
<proteinExistence type="predicted"/>
<dbReference type="PANTHER" id="PTHR33336">
    <property type="entry name" value="QUINOL MONOOXYGENASE YGIN-RELATED"/>
    <property type="match status" value="1"/>
</dbReference>
<dbReference type="InterPro" id="IPR011008">
    <property type="entry name" value="Dimeric_a/b-barrel"/>
</dbReference>
<dbReference type="Pfam" id="PF03992">
    <property type="entry name" value="ABM"/>
    <property type="match status" value="1"/>
</dbReference>
<gene>
    <name evidence="2" type="ORF">EDC26_13011</name>
</gene>
<dbReference type="OrthoDB" id="9812192at2"/>
<accession>A0A4V2UWQ0</accession>
<dbReference type="Proteomes" id="UP000295525">
    <property type="component" value="Unassembled WGS sequence"/>
</dbReference>
<evidence type="ECO:0000313" key="2">
    <source>
        <dbReference type="EMBL" id="TCT00538.1"/>
    </source>
</evidence>
<protein>
    <submittedName>
        <fullName evidence="2">Quinol monooxygenase YgiN</fullName>
    </submittedName>
</protein>
<dbReference type="InterPro" id="IPR007138">
    <property type="entry name" value="ABM_dom"/>
</dbReference>
<name>A0A4V2UWQ0_9BURK</name>
<keyword evidence="2" id="KW-0503">Monooxygenase</keyword>
<dbReference type="InterPro" id="IPR050744">
    <property type="entry name" value="AI-2_Isomerase_LsrG"/>
</dbReference>
<dbReference type="PANTHER" id="PTHR33336:SF15">
    <property type="entry name" value="ABM DOMAIN-CONTAINING PROTEIN"/>
    <property type="match status" value="1"/>
</dbReference>
<dbReference type="AlphaFoldDB" id="A0A4V2UWQ0"/>
<dbReference type="EMBL" id="SMAJ01000030">
    <property type="protein sequence ID" value="TCT00538.1"/>
    <property type="molecule type" value="Genomic_DNA"/>
</dbReference>
<dbReference type="GO" id="GO:0004497">
    <property type="term" value="F:monooxygenase activity"/>
    <property type="evidence" value="ECO:0007669"/>
    <property type="project" value="UniProtKB-KW"/>
</dbReference>
<dbReference type="RefSeq" id="WP_132586412.1">
    <property type="nucleotide sequence ID" value="NZ_SMAJ01000030.1"/>
</dbReference>
<sequence length="96" mass="11199">MKIMVIVEFTIKPEHRAKFLNLIHGHAKRTLSREKGCLQFDVLLPKDSANKAFLVEAYADNEAFDTHMNEPSLVYLKETYKEWIDKRDITISSEMV</sequence>
<dbReference type="PROSITE" id="PS51725">
    <property type="entry name" value="ABM"/>
    <property type="match status" value="1"/>
</dbReference>
<keyword evidence="2" id="KW-0560">Oxidoreductase</keyword>